<organism evidence="2">
    <name type="scientific">uncultured Solirubrobacteraceae bacterium</name>
    <dbReference type="NCBI Taxonomy" id="1162706"/>
    <lineage>
        <taxon>Bacteria</taxon>
        <taxon>Bacillati</taxon>
        <taxon>Actinomycetota</taxon>
        <taxon>Thermoleophilia</taxon>
        <taxon>Solirubrobacterales</taxon>
        <taxon>Solirubrobacteraceae</taxon>
        <taxon>environmental samples</taxon>
    </lineage>
</organism>
<dbReference type="EMBL" id="CADCVT010000038">
    <property type="protein sequence ID" value="CAA9476086.1"/>
    <property type="molecule type" value="Genomic_DNA"/>
</dbReference>
<feature type="compositionally biased region" description="Basic residues" evidence="1">
    <location>
        <begin position="23"/>
        <end position="35"/>
    </location>
</feature>
<protein>
    <submittedName>
        <fullName evidence="2">Stage II sporulation protein D</fullName>
    </submittedName>
</protein>
<feature type="compositionally biased region" description="Basic residues" evidence="1">
    <location>
        <begin position="106"/>
        <end position="115"/>
    </location>
</feature>
<gene>
    <name evidence="2" type="ORF">AVDCRST_MAG85-324</name>
</gene>
<feature type="compositionally biased region" description="Basic residues" evidence="1">
    <location>
        <begin position="379"/>
        <end position="390"/>
    </location>
</feature>
<feature type="compositionally biased region" description="Basic residues" evidence="1">
    <location>
        <begin position="328"/>
        <end position="342"/>
    </location>
</feature>
<proteinExistence type="predicted"/>
<feature type="region of interest" description="Disordered" evidence="1">
    <location>
        <begin position="1"/>
        <end position="250"/>
    </location>
</feature>
<name>A0A6J4RRN7_9ACTN</name>
<feature type="non-terminal residue" evidence="2">
    <location>
        <position position="1"/>
    </location>
</feature>
<feature type="compositionally biased region" description="Basic and acidic residues" evidence="1">
    <location>
        <begin position="193"/>
        <end position="213"/>
    </location>
</feature>
<feature type="non-terminal residue" evidence="2">
    <location>
        <position position="469"/>
    </location>
</feature>
<accession>A0A6J4RRN7</accession>
<feature type="compositionally biased region" description="Basic residues" evidence="1">
    <location>
        <begin position="153"/>
        <end position="183"/>
    </location>
</feature>
<feature type="compositionally biased region" description="Basic and acidic residues" evidence="1">
    <location>
        <begin position="59"/>
        <end position="68"/>
    </location>
</feature>
<feature type="region of interest" description="Disordered" evidence="1">
    <location>
        <begin position="318"/>
        <end position="469"/>
    </location>
</feature>
<evidence type="ECO:0000313" key="2">
    <source>
        <dbReference type="EMBL" id="CAA9476086.1"/>
    </source>
</evidence>
<evidence type="ECO:0000256" key="1">
    <source>
        <dbReference type="SAM" id="MobiDB-lite"/>
    </source>
</evidence>
<feature type="compositionally biased region" description="Basic and acidic residues" evidence="1">
    <location>
        <begin position="36"/>
        <end position="45"/>
    </location>
</feature>
<sequence>APSTSLRPGRRAAHRPCDGGRGRTPRHQGGRLRPWRGHEPVRRDGAGPARAQLPPDPRPLLRADRDPEALVDPDGPGAAAGRPVEGHVHGRGAGRRPQAPAGQGLLRRRLRRRRGAAVLDRAQAQGLRGAVARRRPSRQPRAPLRRPDERPVPRRARAAPRAPRRAQRRQRGRPRELRPRRRGQGVSVVVADRGAEGAGDRGAHVRDHDEQARRGLRPLPRHALAGLRRRRGRDAVDRRGRRGDALRGRHARRAPGRHVLLLHQRRADRERRVRVRRRAPQALAEVGGGPVRQGLAAPPLGLLVHARSGEGQARLARQGLAEGDQGRPARRLPSRGQGRGHRQQRDDHGRRRDASSRVRPLRLVGVLHDRRRAGEGRRRGGRRAVRRPAGPRRERGLGPGALRHDLRPCPSRRARHRGAHPAPQRRGPLDDRGAHARRQAWALQRARRPRRRLPRLREGHRLAHHAVAL</sequence>
<feature type="compositionally biased region" description="Basic residues" evidence="1">
    <location>
        <begin position="410"/>
        <end position="419"/>
    </location>
</feature>
<feature type="compositionally biased region" description="Basic residues" evidence="1">
    <location>
        <begin position="445"/>
        <end position="454"/>
    </location>
</feature>
<dbReference type="AlphaFoldDB" id="A0A6J4RRN7"/>
<feature type="compositionally biased region" description="Basic and acidic residues" evidence="1">
    <location>
        <begin position="343"/>
        <end position="356"/>
    </location>
</feature>
<feature type="compositionally biased region" description="Basic and acidic residues" evidence="1">
    <location>
        <begin position="233"/>
        <end position="247"/>
    </location>
</feature>
<reference evidence="2" key="1">
    <citation type="submission" date="2020-02" db="EMBL/GenBank/DDBJ databases">
        <authorList>
            <person name="Meier V. D."/>
        </authorList>
    </citation>
    <scope>NUCLEOTIDE SEQUENCE</scope>
    <source>
        <strain evidence="2">AVDCRST_MAG85</strain>
    </source>
</reference>
<feature type="compositionally biased region" description="Basic and acidic residues" evidence="1">
    <location>
        <begin position="391"/>
        <end position="407"/>
    </location>
</feature>